<feature type="compositionally biased region" description="Pro residues" evidence="2">
    <location>
        <begin position="103"/>
        <end position="113"/>
    </location>
</feature>
<organism evidence="4 5">
    <name type="scientific">Collybia nuda</name>
    <dbReference type="NCBI Taxonomy" id="64659"/>
    <lineage>
        <taxon>Eukaryota</taxon>
        <taxon>Fungi</taxon>
        <taxon>Dikarya</taxon>
        <taxon>Basidiomycota</taxon>
        <taxon>Agaricomycotina</taxon>
        <taxon>Agaricomycetes</taxon>
        <taxon>Agaricomycetidae</taxon>
        <taxon>Agaricales</taxon>
        <taxon>Tricholomatineae</taxon>
        <taxon>Clitocybaceae</taxon>
        <taxon>Collybia</taxon>
    </lineage>
</organism>
<keyword evidence="1" id="KW-0694">RNA-binding</keyword>
<evidence type="ECO:0000256" key="1">
    <source>
        <dbReference type="PROSITE-ProRule" id="PRU00117"/>
    </source>
</evidence>
<name>A0A9P5YHY1_9AGAR</name>
<dbReference type="EMBL" id="MU150231">
    <property type="protein sequence ID" value="KAF9469001.1"/>
    <property type="molecule type" value="Genomic_DNA"/>
</dbReference>
<evidence type="ECO:0000259" key="3">
    <source>
        <dbReference type="Pfam" id="PF00013"/>
    </source>
</evidence>
<dbReference type="InterPro" id="IPR004088">
    <property type="entry name" value="KH_dom_type_1"/>
</dbReference>
<evidence type="ECO:0000313" key="5">
    <source>
        <dbReference type="Proteomes" id="UP000807353"/>
    </source>
</evidence>
<gene>
    <name evidence="4" type="ORF">BDZ94DRAFT_1304142</name>
</gene>
<dbReference type="SUPFAM" id="SSF54791">
    <property type="entry name" value="Eukaryotic type KH-domain (KH-domain type I)"/>
    <property type="match status" value="1"/>
</dbReference>
<dbReference type="InterPro" id="IPR036612">
    <property type="entry name" value="KH_dom_type_1_sf"/>
</dbReference>
<feature type="compositionally biased region" description="Low complexity" evidence="2">
    <location>
        <begin position="84"/>
        <end position="102"/>
    </location>
</feature>
<dbReference type="OrthoDB" id="3056080at2759"/>
<dbReference type="PROSITE" id="PS50084">
    <property type="entry name" value="KH_TYPE_1"/>
    <property type="match status" value="1"/>
</dbReference>
<proteinExistence type="predicted"/>
<dbReference type="Pfam" id="PF00013">
    <property type="entry name" value="KH_1"/>
    <property type="match status" value="1"/>
</dbReference>
<dbReference type="Proteomes" id="UP000807353">
    <property type="component" value="Unassembled WGS sequence"/>
</dbReference>
<protein>
    <recommendedName>
        <fullName evidence="3">K Homology domain-containing protein</fullName>
    </recommendedName>
</protein>
<feature type="compositionally biased region" description="Basic residues" evidence="2">
    <location>
        <begin position="71"/>
        <end position="80"/>
    </location>
</feature>
<feature type="region of interest" description="Disordered" evidence="2">
    <location>
        <begin position="71"/>
        <end position="211"/>
    </location>
</feature>
<dbReference type="Gene3D" id="3.30.1370.10">
    <property type="entry name" value="K Homology domain, type 1"/>
    <property type="match status" value="1"/>
</dbReference>
<sequence>MCSLVLVDDLAPHVIGRQGRGLKQIHDISGARLTAYAQLKDGVDERHVNIRGSDSQIGDALVIIGKRLARKRVRTPKGKKKDSSGSTSAPAPPAVRSAAPVGPLAPPAPIPPTPRERSSGSKPPPAATSTSYSGVRFSVPISRADPPPHLPDPTPTPPSVIMRSPSAAPTPSLPPGSPMDLSRMTTSSSGDALPRQTARRGRPWGPSSSKS</sequence>
<evidence type="ECO:0000256" key="2">
    <source>
        <dbReference type="SAM" id="MobiDB-lite"/>
    </source>
</evidence>
<dbReference type="GO" id="GO:0003723">
    <property type="term" value="F:RNA binding"/>
    <property type="evidence" value="ECO:0007669"/>
    <property type="project" value="UniProtKB-UniRule"/>
</dbReference>
<reference evidence="4" key="1">
    <citation type="submission" date="2020-11" db="EMBL/GenBank/DDBJ databases">
        <authorList>
            <consortium name="DOE Joint Genome Institute"/>
            <person name="Ahrendt S."/>
            <person name="Riley R."/>
            <person name="Andreopoulos W."/>
            <person name="Labutti K."/>
            <person name="Pangilinan J."/>
            <person name="Ruiz-Duenas F.J."/>
            <person name="Barrasa J.M."/>
            <person name="Sanchez-Garcia M."/>
            <person name="Camarero S."/>
            <person name="Miyauchi S."/>
            <person name="Serrano A."/>
            <person name="Linde D."/>
            <person name="Babiker R."/>
            <person name="Drula E."/>
            <person name="Ayuso-Fernandez I."/>
            <person name="Pacheco R."/>
            <person name="Padilla G."/>
            <person name="Ferreira P."/>
            <person name="Barriuso J."/>
            <person name="Kellner H."/>
            <person name="Castanera R."/>
            <person name="Alfaro M."/>
            <person name="Ramirez L."/>
            <person name="Pisabarro A.G."/>
            <person name="Kuo A."/>
            <person name="Tritt A."/>
            <person name="Lipzen A."/>
            <person name="He G."/>
            <person name="Yan M."/>
            <person name="Ng V."/>
            <person name="Cullen D."/>
            <person name="Martin F."/>
            <person name="Rosso M.-N."/>
            <person name="Henrissat B."/>
            <person name="Hibbett D."/>
            <person name="Martinez A.T."/>
            <person name="Grigoriev I.V."/>
        </authorList>
    </citation>
    <scope>NUCLEOTIDE SEQUENCE</scope>
    <source>
        <strain evidence="4">CBS 247.69</strain>
    </source>
</reference>
<comment type="caution">
    <text evidence="4">The sequence shown here is derived from an EMBL/GenBank/DDBJ whole genome shotgun (WGS) entry which is preliminary data.</text>
</comment>
<keyword evidence="5" id="KW-1185">Reference proteome</keyword>
<feature type="compositionally biased region" description="Pro residues" evidence="2">
    <location>
        <begin position="145"/>
        <end position="158"/>
    </location>
</feature>
<dbReference type="AlphaFoldDB" id="A0A9P5YHY1"/>
<accession>A0A9P5YHY1</accession>
<feature type="domain" description="K Homology" evidence="3">
    <location>
        <begin position="9"/>
        <end position="64"/>
    </location>
</feature>
<evidence type="ECO:0000313" key="4">
    <source>
        <dbReference type="EMBL" id="KAF9469001.1"/>
    </source>
</evidence>